<dbReference type="InterPro" id="IPR027417">
    <property type="entry name" value="P-loop_NTPase"/>
</dbReference>
<name>A0A382QWI3_9ZZZZ</name>
<protein>
    <recommendedName>
        <fullName evidence="2">Zinc-hook domain-containing protein</fullName>
    </recommendedName>
</protein>
<dbReference type="AlphaFoldDB" id="A0A382QWI3"/>
<accession>A0A382QWI3</accession>
<feature type="non-terminal residue" evidence="1">
    <location>
        <position position="327"/>
    </location>
</feature>
<sequence length="327" mass="38056">MNMLLKQKLKTIQDDQREIEYNSELTSEKIDLKKKYIEDVKNNKDTILKEKSLLMENNEEEIFKKKSTITMLTGSNELLLKEISGTDKVNKDYSKLKDIKSTLIEKKSSNSKRLHFFEENDVCPTCEQELSNSSEMIPKTKKEVERFSAALVELEVALKQSEGKQSEIKDFADKIRDNEVKIATENSSMVQLEKFNATLLAEIAQLEDGEVAQSDLVELNKLDKHLVSLKKQRTKLKEDQTYAEASRNMLQDTGIKTKIIKQYLPIMNKLVNIYLTEMEFYVNFTLNENFEETIKSRYRDEFTYSSFSEGEKMRIDLALLFTWRAVA</sequence>
<dbReference type="Gene3D" id="3.40.50.300">
    <property type="entry name" value="P-loop containing nucleotide triphosphate hydrolases"/>
    <property type="match status" value="1"/>
</dbReference>
<proteinExistence type="predicted"/>
<gene>
    <name evidence="1" type="ORF">METZ01_LOCUS342718</name>
</gene>
<evidence type="ECO:0000313" key="1">
    <source>
        <dbReference type="EMBL" id="SVC89864.1"/>
    </source>
</evidence>
<dbReference type="SUPFAM" id="SSF75712">
    <property type="entry name" value="Rad50 coiled-coil Zn hook"/>
    <property type="match status" value="1"/>
</dbReference>
<evidence type="ECO:0008006" key="2">
    <source>
        <dbReference type="Google" id="ProtNLM"/>
    </source>
</evidence>
<organism evidence="1">
    <name type="scientific">marine metagenome</name>
    <dbReference type="NCBI Taxonomy" id="408172"/>
    <lineage>
        <taxon>unclassified sequences</taxon>
        <taxon>metagenomes</taxon>
        <taxon>ecological metagenomes</taxon>
    </lineage>
</organism>
<reference evidence="1" key="1">
    <citation type="submission" date="2018-05" db="EMBL/GenBank/DDBJ databases">
        <authorList>
            <person name="Lanie J.A."/>
            <person name="Ng W.-L."/>
            <person name="Kazmierczak K.M."/>
            <person name="Andrzejewski T.M."/>
            <person name="Davidsen T.M."/>
            <person name="Wayne K.J."/>
            <person name="Tettelin H."/>
            <person name="Glass J.I."/>
            <person name="Rusch D."/>
            <person name="Podicherti R."/>
            <person name="Tsui H.-C.T."/>
            <person name="Winkler M.E."/>
        </authorList>
    </citation>
    <scope>NUCLEOTIDE SEQUENCE</scope>
</reference>
<dbReference type="EMBL" id="UINC01117440">
    <property type="protein sequence ID" value="SVC89864.1"/>
    <property type="molecule type" value="Genomic_DNA"/>
</dbReference>